<protein>
    <submittedName>
        <fullName evidence="1">Uncharacterized protein</fullName>
    </submittedName>
</protein>
<keyword evidence="2" id="KW-1185">Reference proteome</keyword>
<comment type="caution">
    <text evidence="1">The sequence shown here is derived from an EMBL/GenBank/DDBJ whole genome shotgun (WGS) entry which is preliminary data.</text>
</comment>
<evidence type="ECO:0000313" key="2">
    <source>
        <dbReference type="Proteomes" id="UP000282211"/>
    </source>
</evidence>
<dbReference type="AlphaFoldDB" id="A0A420WDR2"/>
<evidence type="ECO:0000313" key="1">
    <source>
        <dbReference type="EMBL" id="RKQ69133.1"/>
    </source>
</evidence>
<dbReference type="OrthoDB" id="9018682at2"/>
<dbReference type="InParanoid" id="A0A420WDR2"/>
<organism evidence="1 2">
    <name type="scientific">Litorimonas taeanensis</name>
    <dbReference type="NCBI Taxonomy" id="568099"/>
    <lineage>
        <taxon>Bacteria</taxon>
        <taxon>Pseudomonadati</taxon>
        <taxon>Pseudomonadota</taxon>
        <taxon>Alphaproteobacteria</taxon>
        <taxon>Maricaulales</taxon>
        <taxon>Robiginitomaculaceae</taxon>
    </lineage>
</organism>
<dbReference type="EMBL" id="RBII01000002">
    <property type="protein sequence ID" value="RKQ69133.1"/>
    <property type="molecule type" value="Genomic_DNA"/>
</dbReference>
<reference evidence="1 2" key="1">
    <citation type="submission" date="2018-10" db="EMBL/GenBank/DDBJ databases">
        <title>Genomic Encyclopedia of Type Strains, Phase IV (KMG-IV): sequencing the most valuable type-strain genomes for metagenomic binning, comparative biology and taxonomic classification.</title>
        <authorList>
            <person name="Goeker M."/>
        </authorList>
    </citation>
    <scope>NUCLEOTIDE SEQUENCE [LARGE SCALE GENOMIC DNA]</scope>
    <source>
        <strain evidence="1 2">DSM 22008</strain>
    </source>
</reference>
<gene>
    <name evidence="1" type="ORF">DES40_1919</name>
</gene>
<dbReference type="RefSeq" id="WP_121101310.1">
    <property type="nucleotide sequence ID" value="NZ_RBII01000002.1"/>
</dbReference>
<accession>A0A420WDR2</accession>
<name>A0A420WDR2_9PROT</name>
<sequence>MKDIMKLSENLSVCKKTEQFVEYLKLSNNQIEDLTKDTSFYHDLNYYGDEAWELIFIIRKMGVDVTGINFEDYFPPEFSNKGLLKSLFVSVTPFSKRRNSVKLNYKRFTLLMVDSAFRDGTFANAIQPD</sequence>
<proteinExistence type="predicted"/>
<dbReference type="Proteomes" id="UP000282211">
    <property type="component" value="Unassembled WGS sequence"/>
</dbReference>